<dbReference type="PROSITE" id="PS50088">
    <property type="entry name" value="ANK_REPEAT"/>
    <property type="match status" value="1"/>
</dbReference>
<evidence type="ECO:0000256" key="3">
    <source>
        <dbReference type="PROSITE-ProRule" id="PRU00023"/>
    </source>
</evidence>
<protein>
    <submittedName>
        <fullName evidence="5">Uncharacterized protein</fullName>
    </submittedName>
</protein>
<dbReference type="PANTHER" id="PTHR24171:SF8">
    <property type="entry name" value="BRCA1-ASSOCIATED RING DOMAIN PROTEIN 1"/>
    <property type="match status" value="1"/>
</dbReference>
<dbReference type="eggNOG" id="KOG0504">
    <property type="taxonomic scope" value="Eukaryota"/>
</dbReference>
<dbReference type="InterPro" id="IPR036770">
    <property type="entry name" value="Ankyrin_rpt-contain_sf"/>
</dbReference>
<feature type="repeat" description="ANK" evidence="3">
    <location>
        <begin position="17"/>
        <end position="49"/>
    </location>
</feature>
<dbReference type="GeneID" id="25909007"/>
<accession>A0A0L0FRD3</accession>
<dbReference type="EMBL" id="KQ242366">
    <property type="protein sequence ID" value="KNC79091.1"/>
    <property type="molecule type" value="Genomic_DNA"/>
</dbReference>
<dbReference type="InterPro" id="IPR002110">
    <property type="entry name" value="Ankyrin_rpt"/>
</dbReference>
<evidence type="ECO:0000313" key="5">
    <source>
        <dbReference type="EMBL" id="KNC79091.1"/>
    </source>
</evidence>
<gene>
    <name evidence="5" type="ORF">SARC_08503</name>
</gene>
<proteinExistence type="predicted"/>
<dbReference type="AlphaFoldDB" id="A0A0L0FRD3"/>
<keyword evidence="1" id="KW-0677">Repeat</keyword>
<dbReference type="RefSeq" id="XP_014152993.1">
    <property type="nucleotide sequence ID" value="XM_014297518.1"/>
</dbReference>
<reference evidence="5 6" key="1">
    <citation type="submission" date="2011-02" db="EMBL/GenBank/DDBJ databases">
        <title>The Genome Sequence of Sphaeroforma arctica JP610.</title>
        <authorList>
            <consortium name="The Broad Institute Genome Sequencing Platform"/>
            <person name="Russ C."/>
            <person name="Cuomo C."/>
            <person name="Young S.K."/>
            <person name="Zeng Q."/>
            <person name="Gargeya S."/>
            <person name="Alvarado L."/>
            <person name="Berlin A."/>
            <person name="Chapman S.B."/>
            <person name="Chen Z."/>
            <person name="Freedman E."/>
            <person name="Gellesch M."/>
            <person name="Goldberg J."/>
            <person name="Griggs A."/>
            <person name="Gujja S."/>
            <person name="Heilman E."/>
            <person name="Heiman D."/>
            <person name="Howarth C."/>
            <person name="Mehta T."/>
            <person name="Neiman D."/>
            <person name="Pearson M."/>
            <person name="Roberts A."/>
            <person name="Saif S."/>
            <person name="Shea T."/>
            <person name="Shenoy N."/>
            <person name="Sisk P."/>
            <person name="Stolte C."/>
            <person name="Sykes S."/>
            <person name="White J."/>
            <person name="Yandava C."/>
            <person name="Burger G."/>
            <person name="Gray M.W."/>
            <person name="Holland P.W.H."/>
            <person name="King N."/>
            <person name="Lang F.B.F."/>
            <person name="Roger A.J."/>
            <person name="Ruiz-Trillo I."/>
            <person name="Haas B."/>
            <person name="Nusbaum C."/>
            <person name="Birren B."/>
        </authorList>
    </citation>
    <scope>NUCLEOTIDE SEQUENCE [LARGE SCALE GENOMIC DNA]</scope>
    <source>
        <strain evidence="5 6">JP610</strain>
    </source>
</reference>
<keyword evidence="2 3" id="KW-0040">ANK repeat</keyword>
<dbReference type="OrthoDB" id="10057496at2759"/>
<dbReference type="Gene3D" id="1.25.40.20">
    <property type="entry name" value="Ankyrin repeat-containing domain"/>
    <property type="match status" value="1"/>
</dbReference>
<evidence type="ECO:0000256" key="2">
    <source>
        <dbReference type="ARBA" id="ARBA00023043"/>
    </source>
</evidence>
<keyword evidence="6" id="KW-1185">Reference proteome</keyword>
<feature type="region of interest" description="Disordered" evidence="4">
    <location>
        <begin position="79"/>
        <end position="113"/>
    </location>
</feature>
<dbReference type="SUPFAM" id="SSF48403">
    <property type="entry name" value="Ankyrin repeat"/>
    <property type="match status" value="1"/>
</dbReference>
<dbReference type="GO" id="GO:0004842">
    <property type="term" value="F:ubiquitin-protein transferase activity"/>
    <property type="evidence" value="ECO:0007669"/>
    <property type="project" value="TreeGrafter"/>
</dbReference>
<dbReference type="Pfam" id="PF12796">
    <property type="entry name" value="Ank_2"/>
    <property type="match status" value="1"/>
</dbReference>
<sequence length="113" mass="11937">MLLAKCSTDDVNIGNEAHNTALHWAAINGHIDVVKALVEAGGDPDIKNEAGHSATFEALNNNHEAVITFLIAREEELAKKGGEDSKHNTISAGKTDESTDTPEQAENTGTSSN</sequence>
<evidence type="ECO:0000313" key="6">
    <source>
        <dbReference type="Proteomes" id="UP000054560"/>
    </source>
</evidence>
<dbReference type="Proteomes" id="UP000054560">
    <property type="component" value="Unassembled WGS sequence"/>
</dbReference>
<organism evidence="5 6">
    <name type="scientific">Sphaeroforma arctica JP610</name>
    <dbReference type="NCBI Taxonomy" id="667725"/>
    <lineage>
        <taxon>Eukaryota</taxon>
        <taxon>Ichthyosporea</taxon>
        <taxon>Ichthyophonida</taxon>
        <taxon>Sphaeroforma</taxon>
    </lineage>
</organism>
<dbReference type="SMART" id="SM00248">
    <property type="entry name" value="ANK"/>
    <property type="match status" value="2"/>
</dbReference>
<evidence type="ECO:0000256" key="1">
    <source>
        <dbReference type="ARBA" id="ARBA00022737"/>
    </source>
</evidence>
<evidence type="ECO:0000256" key="4">
    <source>
        <dbReference type="SAM" id="MobiDB-lite"/>
    </source>
</evidence>
<feature type="compositionally biased region" description="Polar residues" evidence="4">
    <location>
        <begin position="101"/>
        <end position="113"/>
    </location>
</feature>
<dbReference type="PANTHER" id="PTHR24171">
    <property type="entry name" value="ANKYRIN REPEAT DOMAIN-CONTAINING PROTEIN 39-RELATED"/>
    <property type="match status" value="1"/>
</dbReference>
<dbReference type="PROSITE" id="PS50297">
    <property type="entry name" value="ANK_REP_REGION"/>
    <property type="match status" value="1"/>
</dbReference>
<name>A0A0L0FRD3_9EUKA</name>
<dbReference type="STRING" id="667725.A0A0L0FRD3"/>
<dbReference type="GO" id="GO:0085020">
    <property type="term" value="P:protein K6-linked ubiquitination"/>
    <property type="evidence" value="ECO:0007669"/>
    <property type="project" value="TreeGrafter"/>
</dbReference>